<evidence type="ECO:0000256" key="12">
    <source>
        <dbReference type="ARBA" id="ARBA00023170"/>
    </source>
</evidence>
<accession>A0AAN8Q1I5</accession>
<evidence type="ECO:0000256" key="16">
    <source>
        <dbReference type="RuleBase" id="RU000688"/>
    </source>
</evidence>
<dbReference type="PRINTS" id="PR00237">
    <property type="entry name" value="GPCRRHODOPSN"/>
</dbReference>
<dbReference type="Pfam" id="PF00001">
    <property type="entry name" value="7tm_1"/>
    <property type="match status" value="1"/>
</dbReference>
<evidence type="ECO:0000256" key="6">
    <source>
        <dbReference type="ARBA" id="ARBA00022692"/>
    </source>
</evidence>
<dbReference type="EMBL" id="JAZGQO010000006">
    <property type="protein sequence ID" value="KAK6184376.1"/>
    <property type="molecule type" value="Genomic_DNA"/>
</dbReference>
<evidence type="ECO:0000256" key="1">
    <source>
        <dbReference type="ARBA" id="ARBA00004309"/>
    </source>
</evidence>
<dbReference type="PRINTS" id="PR01012">
    <property type="entry name" value="NRPEPTIDEYR"/>
</dbReference>
<keyword evidence="15" id="KW-0966">Cell projection</keyword>
<evidence type="ECO:0000256" key="9">
    <source>
        <dbReference type="ARBA" id="ARBA00023069"/>
    </source>
</evidence>
<dbReference type="PROSITE" id="PS50262">
    <property type="entry name" value="G_PROTEIN_RECEP_F1_2"/>
    <property type="match status" value="1"/>
</dbReference>
<evidence type="ECO:0000313" key="21">
    <source>
        <dbReference type="Proteomes" id="UP001347796"/>
    </source>
</evidence>
<keyword evidence="8 16" id="KW-0297">G-protein coupled receptor</keyword>
<keyword evidence="12 16" id="KW-0675">Receptor</keyword>
<evidence type="ECO:0000256" key="10">
    <source>
        <dbReference type="ARBA" id="ARBA00023136"/>
    </source>
</evidence>
<keyword evidence="21" id="KW-1185">Reference proteome</keyword>
<keyword evidence="7 17" id="KW-1133">Transmembrane helix</keyword>
<evidence type="ECO:0000256" key="7">
    <source>
        <dbReference type="ARBA" id="ARBA00022989"/>
    </source>
</evidence>
<protein>
    <recommendedName>
        <fullName evidence="18">G-protein coupled receptors family 1 profile domain-containing protein</fullName>
    </recommendedName>
</protein>
<gene>
    <name evidence="20" type="ORF">SNE40_001964</name>
    <name evidence="19" type="ORF">SNE40_006859</name>
</gene>
<comment type="caution">
    <text evidence="19">The sequence shown here is derived from an EMBL/GenBank/DDBJ whole genome shotgun (WGS) entry which is preliminary data.</text>
</comment>
<keyword evidence="6 16" id="KW-0812">Transmembrane</keyword>
<dbReference type="InterPro" id="IPR017452">
    <property type="entry name" value="GPCR_Rhodpsn_7TM"/>
</dbReference>
<feature type="transmembrane region" description="Helical" evidence="17">
    <location>
        <begin position="53"/>
        <end position="79"/>
    </location>
</feature>
<dbReference type="AlphaFoldDB" id="A0AAN8Q1I5"/>
<dbReference type="PANTHER" id="PTHR22752">
    <property type="entry name" value="G PROTEIN-COUPLED RECEPTOR"/>
    <property type="match status" value="1"/>
</dbReference>
<dbReference type="GO" id="GO:0005768">
    <property type="term" value="C:endosome"/>
    <property type="evidence" value="ECO:0007669"/>
    <property type="project" value="TreeGrafter"/>
</dbReference>
<keyword evidence="14 16" id="KW-0807">Transducer</keyword>
<feature type="transmembrane region" description="Helical" evidence="17">
    <location>
        <begin position="217"/>
        <end position="241"/>
    </location>
</feature>
<feature type="transmembrane region" description="Helical" evidence="17">
    <location>
        <begin position="170"/>
        <end position="190"/>
    </location>
</feature>
<sequence length="417" mass="47710">MSVVVNAIKFRHHFDVVMEFVEKINFRNLTFNFLHPTKNNGSLEDTVPFDVSAIFIGMYLTFVFATSVVLNILVILVFNKRAGHVTHSNKFLLNLSICNLMSSLFIVPFAFVTLLLHGWIFGYVWCQMTGFFMNLVFTASTLTLVVIALDRYHAIVTPLHYPMLMTSKKCYRMLSLVWVVAVVSSIPPVAGWNKIEFKNHKMICTLKWDSDEGLDRYYNLSLVLLCFMVPLIVIVWVYTVIFKAARQNSQRTRRNNMPVFHSDVSCNGSPVRGDGRRSSTAPILGRRVSIQKLGASVWYLEEFKTAVTSILIFVTFIGCWLPYFSVIVLESTISKEYLTIPKYIETACILLAMSSSMLNPLVYVFKSNKMRRELLSVLSGKQNSPQSSFKKQRFSYTVDEIKSKTIIRALDGNFHRL</sequence>
<dbReference type="PROSITE" id="PS00237">
    <property type="entry name" value="G_PROTEIN_RECEP_F1_1"/>
    <property type="match status" value="1"/>
</dbReference>
<evidence type="ECO:0000259" key="18">
    <source>
        <dbReference type="PROSITE" id="PS50262"/>
    </source>
</evidence>
<keyword evidence="4" id="KW-0217">Developmental protein</keyword>
<dbReference type="Proteomes" id="UP001347796">
    <property type="component" value="Unassembled WGS sequence"/>
</dbReference>
<name>A0AAN8Q1I5_PATCE</name>
<dbReference type="GO" id="GO:0004983">
    <property type="term" value="F:neuropeptide Y receptor activity"/>
    <property type="evidence" value="ECO:0007669"/>
    <property type="project" value="InterPro"/>
</dbReference>
<feature type="transmembrane region" description="Helical" evidence="17">
    <location>
        <begin position="306"/>
        <end position="323"/>
    </location>
</feature>
<evidence type="ECO:0000256" key="13">
    <source>
        <dbReference type="ARBA" id="ARBA00023180"/>
    </source>
</evidence>
<feature type="domain" description="G-protein coupled receptors family 1 profile" evidence="18">
    <location>
        <begin position="70"/>
        <end position="363"/>
    </location>
</feature>
<evidence type="ECO:0000256" key="3">
    <source>
        <dbReference type="ARBA" id="ARBA00010663"/>
    </source>
</evidence>
<reference evidence="19 21" key="1">
    <citation type="submission" date="2024-01" db="EMBL/GenBank/DDBJ databases">
        <title>The genome of the rayed Mediterranean limpet Patella caerulea (Linnaeus, 1758).</title>
        <authorList>
            <person name="Anh-Thu Weber A."/>
            <person name="Halstead-Nussloch G."/>
        </authorList>
    </citation>
    <scope>NUCLEOTIDE SEQUENCE [LARGE SCALE GENOMIC DNA]</scope>
    <source>
        <strain evidence="19">AATW-2023a</strain>
        <tissue evidence="19">Whole specimen</tissue>
    </source>
</reference>
<keyword evidence="9" id="KW-0969">Cilium</keyword>
<evidence type="ECO:0000256" key="5">
    <source>
        <dbReference type="ARBA" id="ARBA00022475"/>
    </source>
</evidence>
<evidence type="ECO:0000256" key="14">
    <source>
        <dbReference type="ARBA" id="ARBA00023224"/>
    </source>
</evidence>
<feature type="transmembrane region" description="Helical" evidence="17">
    <location>
        <begin position="91"/>
        <end position="119"/>
    </location>
</feature>
<evidence type="ECO:0000256" key="17">
    <source>
        <dbReference type="SAM" id="Phobius"/>
    </source>
</evidence>
<dbReference type="EMBL" id="JAZGQO010000002">
    <property type="protein sequence ID" value="KAK6190010.1"/>
    <property type="molecule type" value="Genomic_DNA"/>
</dbReference>
<dbReference type="GO" id="GO:0060170">
    <property type="term" value="C:ciliary membrane"/>
    <property type="evidence" value="ECO:0007669"/>
    <property type="project" value="UniProtKB-SubCell"/>
</dbReference>
<dbReference type="CDD" id="cd00637">
    <property type="entry name" value="7tm_classA_rhodopsin-like"/>
    <property type="match status" value="1"/>
</dbReference>
<evidence type="ECO:0000256" key="8">
    <source>
        <dbReference type="ARBA" id="ARBA00023040"/>
    </source>
</evidence>
<evidence type="ECO:0000256" key="4">
    <source>
        <dbReference type="ARBA" id="ARBA00022473"/>
    </source>
</evidence>
<proteinExistence type="inferred from homology"/>
<keyword evidence="13" id="KW-0325">Glycoprotein</keyword>
<evidence type="ECO:0000313" key="20">
    <source>
        <dbReference type="EMBL" id="KAK6190010.1"/>
    </source>
</evidence>
<dbReference type="InterPro" id="IPR000276">
    <property type="entry name" value="GPCR_Rhodpsn"/>
</dbReference>
<dbReference type="PANTHER" id="PTHR22752:SF10">
    <property type="entry name" value="G-PROTEIN COUPLED RECEPTOR 161"/>
    <property type="match status" value="1"/>
</dbReference>
<keyword evidence="11" id="KW-1015">Disulfide bond</keyword>
<evidence type="ECO:0000256" key="11">
    <source>
        <dbReference type="ARBA" id="ARBA00023157"/>
    </source>
</evidence>
<keyword evidence="10 17" id="KW-0472">Membrane</keyword>
<organism evidence="19 21">
    <name type="scientific">Patella caerulea</name>
    <name type="common">Rayed Mediterranean limpet</name>
    <dbReference type="NCBI Taxonomy" id="87958"/>
    <lineage>
        <taxon>Eukaryota</taxon>
        <taxon>Metazoa</taxon>
        <taxon>Spiralia</taxon>
        <taxon>Lophotrochozoa</taxon>
        <taxon>Mollusca</taxon>
        <taxon>Gastropoda</taxon>
        <taxon>Patellogastropoda</taxon>
        <taxon>Patelloidea</taxon>
        <taxon>Patellidae</taxon>
        <taxon>Patella</taxon>
    </lineage>
</organism>
<comment type="similarity">
    <text evidence="3 16">Belongs to the G-protein coupled receptor 1 family.</text>
</comment>
<dbReference type="InterPro" id="IPR000611">
    <property type="entry name" value="NPY_rcpt"/>
</dbReference>
<keyword evidence="5" id="KW-1003">Cell membrane</keyword>
<evidence type="ECO:0000256" key="2">
    <source>
        <dbReference type="ARBA" id="ARBA00004651"/>
    </source>
</evidence>
<evidence type="ECO:0000313" key="19">
    <source>
        <dbReference type="EMBL" id="KAK6184376.1"/>
    </source>
</evidence>
<evidence type="ECO:0000256" key="15">
    <source>
        <dbReference type="ARBA" id="ARBA00023273"/>
    </source>
</evidence>
<dbReference type="Gene3D" id="1.20.1070.10">
    <property type="entry name" value="Rhodopsin 7-helix transmembrane proteins"/>
    <property type="match status" value="1"/>
</dbReference>
<dbReference type="SUPFAM" id="SSF81321">
    <property type="entry name" value="Family A G protein-coupled receptor-like"/>
    <property type="match status" value="1"/>
</dbReference>
<feature type="transmembrane region" description="Helical" evidence="17">
    <location>
        <begin position="343"/>
        <end position="365"/>
    </location>
</feature>
<feature type="transmembrane region" description="Helical" evidence="17">
    <location>
        <begin position="131"/>
        <end position="149"/>
    </location>
</feature>
<comment type="subcellular location">
    <subcellularLocation>
        <location evidence="2">Cell membrane</location>
        <topology evidence="2">Multi-pass membrane protein</topology>
    </subcellularLocation>
    <subcellularLocation>
        <location evidence="1">Cell projection</location>
        <location evidence="1">Cilium membrane</location>
    </subcellularLocation>
</comment>